<dbReference type="AlphaFoldDB" id="A0A841H147"/>
<name>A0A841H147_9BACT</name>
<proteinExistence type="predicted"/>
<accession>A0A841H147</accession>
<dbReference type="RefSeq" id="WP_170032457.1">
    <property type="nucleotide sequence ID" value="NZ_JABDTL010000001.1"/>
</dbReference>
<evidence type="ECO:0000313" key="2">
    <source>
        <dbReference type="Proteomes" id="UP000582837"/>
    </source>
</evidence>
<evidence type="ECO:0000313" key="1">
    <source>
        <dbReference type="EMBL" id="MBB6071730.1"/>
    </source>
</evidence>
<reference evidence="1 2" key="1">
    <citation type="submission" date="2020-08" db="EMBL/GenBank/DDBJ databases">
        <title>Genomic Encyclopedia of Type Strains, Phase IV (KMG-IV): sequencing the most valuable type-strain genomes for metagenomic binning, comparative biology and taxonomic classification.</title>
        <authorList>
            <person name="Goeker M."/>
        </authorList>
    </citation>
    <scope>NUCLEOTIDE SEQUENCE [LARGE SCALE GENOMIC DNA]</scope>
    <source>
        <strain evidence="1 2">DSM 29007</strain>
    </source>
</reference>
<protein>
    <submittedName>
        <fullName evidence="1">Uncharacterized protein</fullName>
    </submittedName>
</protein>
<organism evidence="1 2">
    <name type="scientific">Longimicrobium terrae</name>
    <dbReference type="NCBI Taxonomy" id="1639882"/>
    <lineage>
        <taxon>Bacteria</taxon>
        <taxon>Pseudomonadati</taxon>
        <taxon>Gemmatimonadota</taxon>
        <taxon>Longimicrobiia</taxon>
        <taxon>Longimicrobiales</taxon>
        <taxon>Longimicrobiaceae</taxon>
        <taxon>Longimicrobium</taxon>
    </lineage>
</organism>
<gene>
    <name evidence="1" type="ORF">HNQ61_003369</name>
</gene>
<sequence>MNGRTEAPPVQMSLPAYPPAPARVGLVYQPMPGRAVKTVVSLVVCWLLAAPSFWLPPHYPWPVVCICLGAWLAHEFWTGRYRVRWFVGMCPRCGRHLRIGAGARISLPHTVPCLACHFEPRLEVQRADERAPEKLLRHVLADCTGTWAERWMWDERFLGCGACGARHPATPEFRRIAEAENERGELLRQLTDEGRFMN</sequence>
<keyword evidence="2" id="KW-1185">Reference proteome</keyword>
<comment type="caution">
    <text evidence="1">The sequence shown here is derived from an EMBL/GenBank/DDBJ whole genome shotgun (WGS) entry which is preliminary data.</text>
</comment>
<dbReference type="EMBL" id="JACHIA010000010">
    <property type="protein sequence ID" value="MBB6071730.1"/>
    <property type="molecule type" value="Genomic_DNA"/>
</dbReference>
<dbReference type="Proteomes" id="UP000582837">
    <property type="component" value="Unassembled WGS sequence"/>
</dbReference>